<reference evidence="2 3" key="1">
    <citation type="submission" date="2018-12" db="EMBL/GenBank/DDBJ databases">
        <title>Cadmium resistance mechanism in endophytic bacteria Burkholderia cenocepacia YG-3.</title>
        <authorList>
            <person name="Zhang X."/>
            <person name="Wang X."/>
            <person name="Zhu Y."/>
        </authorList>
    </citation>
    <scope>NUCLEOTIDE SEQUENCE [LARGE SCALE GENOMIC DNA]</scope>
    <source>
        <strain evidence="2 3">YG-3</strain>
    </source>
</reference>
<keyword evidence="1" id="KW-0812">Transmembrane</keyword>
<dbReference type="EMBL" id="CP034547">
    <property type="protein sequence ID" value="AZQ54367.1"/>
    <property type="molecule type" value="Genomic_DNA"/>
</dbReference>
<dbReference type="Proteomes" id="UP000277191">
    <property type="component" value="Chromosome 3"/>
</dbReference>
<sequence>MSRTWTLPAVAEYQYGKPPSIWWCVLAVVVIQTTGILITAFSWEQGKPVMSEPFLVRAFLLPLLISGGVCAVIYSGYEDWIERVDWWNFLCRAERAAWRQWAQAHVVIVDSIALTPETELGERLLGLEGSAPINPGKILPLPQTEGSAGVSRLAVVLEQLTSRFSASLVRHDASGHAIDVILQSANKDDLAELRAVWKKLNLPDLVQFGWVPFGAKQTNIETWFDEAGKADFRLLLACQLHAEGAEPAWSEAAVAMLLASPRAVESVKGKLRPQARLFRPIAMPSDSVADALETLLASEQTPRGRIRHVWLSDLPPQSRHAALGAVKDAGLELPTHDVDRAIGKSGPVSGLLLQALAAQMVAHGQGAQLVASPSAQQVRLNLVGAQRAPVPRVEAGYMRRLSLSVSVGGGCCLILIMVALDALNASRGWFWACMSGFVLLLLIQLGGSVLRRRLLEDDFYRQLRDTDAGYEAT</sequence>
<organism evidence="2 3">
    <name type="scientific">Burkholderia cenocepacia</name>
    <dbReference type="NCBI Taxonomy" id="95486"/>
    <lineage>
        <taxon>Bacteria</taxon>
        <taxon>Pseudomonadati</taxon>
        <taxon>Pseudomonadota</taxon>
        <taxon>Betaproteobacteria</taxon>
        <taxon>Burkholderiales</taxon>
        <taxon>Burkholderiaceae</taxon>
        <taxon>Burkholderia</taxon>
        <taxon>Burkholderia cepacia complex</taxon>
    </lineage>
</organism>
<dbReference type="RefSeq" id="WP_126367083.1">
    <property type="nucleotide sequence ID" value="NZ_CP034547.1"/>
</dbReference>
<evidence type="ECO:0000256" key="1">
    <source>
        <dbReference type="SAM" id="Phobius"/>
    </source>
</evidence>
<feature type="transmembrane region" description="Helical" evidence="1">
    <location>
        <begin position="401"/>
        <end position="423"/>
    </location>
</feature>
<keyword evidence="1" id="KW-1133">Transmembrane helix</keyword>
<name>A0A3S9NFG2_9BURK</name>
<feature type="transmembrane region" description="Helical" evidence="1">
    <location>
        <begin position="21"/>
        <end position="43"/>
    </location>
</feature>
<keyword evidence="1" id="KW-0472">Membrane</keyword>
<accession>A0A3S9NFG2</accession>
<evidence type="ECO:0008006" key="4">
    <source>
        <dbReference type="Google" id="ProtNLM"/>
    </source>
</evidence>
<protein>
    <recommendedName>
        <fullName evidence="4">Transmembrane protein</fullName>
    </recommendedName>
</protein>
<feature type="transmembrane region" description="Helical" evidence="1">
    <location>
        <begin position="55"/>
        <end position="77"/>
    </location>
</feature>
<gene>
    <name evidence="2" type="ORF">D5R55_25950</name>
</gene>
<dbReference type="AlphaFoldDB" id="A0A3S9NFG2"/>
<evidence type="ECO:0000313" key="2">
    <source>
        <dbReference type="EMBL" id="AZQ54367.1"/>
    </source>
</evidence>
<proteinExistence type="predicted"/>
<feature type="transmembrane region" description="Helical" evidence="1">
    <location>
        <begin position="429"/>
        <end position="450"/>
    </location>
</feature>
<evidence type="ECO:0000313" key="3">
    <source>
        <dbReference type="Proteomes" id="UP000277191"/>
    </source>
</evidence>